<keyword evidence="2" id="KW-0012">Acyltransferase</keyword>
<protein>
    <submittedName>
        <fullName evidence="4">GNAT family acetyltransferase</fullName>
    </submittedName>
</protein>
<comment type="caution">
    <text evidence="4">The sequence shown here is derived from an EMBL/GenBank/DDBJ whole genome shotgun (WGS) entry which is preliminary data.</text>
</comment>
<keyword evidence="1" id="KW-0808">Transferase</keyword>
<dbReference type="Proteomes" id="UP001501295">
    <property type="component" value="Unassembled WGS sequence"/>
</dbReference>
<dbReference type="Pfam" id="PF00583">
    <property type="entry name" value="Acetyltransf_1"/>
    <property type="match status" value="1"/>
</dbReference>
<evidence type="ECO:0000256" key="2">
    <source>
        <dbReference type="ARBA" id="ARBA00023315"/>
    </source>
</evidence>
<dbReference type="NCBIfam" id="NF002959">
    <property type="entry name" value="PRK03624.1"/>
    <property type="match status" value="1"/>
</dbReference>
<dbReference type="RefSeq" id="WP_345376526.1">
    <property type="nucleotide sequence ID" value="NZ_BAABLM010000005.1"/>
</dbReference>
<keyword evidence="5" id="KW-1185">Reference proteome</keyword>
<evidence type="ECO:0000256" key="1">
    <source>
        <dbReference type="ARBA" id="ARBA00022679"/>
    </source>
</evidence>
<feature type="domain" description="N-acetyltransferase" evidence="3">
    <location>
        <begin position="2"/>
        <end position="153"/>
    </location>
</feature>
<dbReference type="SUPFAM" id="SSF55729">
    <property type="entry name" value="Acyl-CoA N-acyltransferases (Nat)"/>
    <property type="match status" value="1"/>
</dbReference>
<proteinExistence type="predicted"/>
<dbReference type="PANTHER" id="PTHR43877">
    <property type="entry name" value="AMINOALKYLPHOSPHONATE N-ACETYLTRANSFERASE-RELATED-RELATED"/>
    <property type="match status" value="1"/>
</dbReference>
<organism evidence="4 5">
    <name type="scientific">Frondihabitans cladoniiphilus</name>
    <dbReference type="NCBI Taxonomy" id="715785"/>
    <lineage>
        <taxon>Bacteria</taxon>
        <taxon>Bacillati</taxon>
        <taxon>Actinomycetota</taxon>
        <taxon>Actinomycetes</taxon>
        <taxon>Micrococcales</taxon>
        <taxon>Microbacteriaceae</taxon>
        <taxon>Frondihabitans</taxon>
    </lineage>
</organism>
<dbReference type="Gene3D" id="3.40.630.30">
    <property type="match status" value="1"/>
</dbReference>
<evidence type="ECO:0000259" key="3">
    <source>
        <dbReference type="PROSITE" id="PS51186"/>
    </source>
</evidence>
<dbReference type="PROSITE" id="PS51186">
    <property type="entry name" value="GNAT"/>
    <property type="match status" value="1"/>
</dbReference>
<dbReference type="CDD" id="cd04301">
    <property type="entry name" value="NAT_SF"/>
    <property type="match status" value="1"/>
</dbReference>
<dbReference type="PANTHER" id="PTHR43877:SF2">
    <property type="entry name" value="AMINOALKYLPHOSPHONATE N-ACETYLTRANSFERASE-RELATED"/>
    <property type="match status" value="1"/>
</dbReference>
<dbReference type="InterPro" id="IPR050832">
    <property type="entry name" value="Bact_Acetyltransf"/>
</dbReference>
<sequence>MNSIRPFQHSDTEAVVALWEAAGLTRPWNDPFADVRRKETTQAEMFFVAETQIETGAETEVGARIVGAVMAGYDGHRGWIHYLAVAADQRGTGLGRALVETAEEALAALGCPKVQLQVRPDNTGVIALYEHLGYEPYEAVNMGKRLVEDGPAA</sequence>
<evidence type="ECO:0000313" key="4">
    <source>
        <dbReference type="EMBL" id="GAA4681048.1"/>
    </source>
</evidence>
<dbReference type="InterPro" id="IPR000182">
    <property type="entry name" value="GNAT_dom"/>
</dbReference>
<reference evidence="5" key="1">
    <citation type="journal article" date="2019" name="Int. J. Syst. Evol. Microbiol.">
        <title>The Global Catalogue of Microorganisms (GCM) 10K type strain sequencing project: providing services to taxonomists for standard genome sequencing and annotation.</title>
        <authorList>
            <consortium name="The Broad Institute Genomics Platform"/>
            <consortium name="The Broad Institute Genome Sequencing Center for Infectious Disease"/>
            <person name="Wu L."/>
            <person name="Ma J."/>
        </authorList>
    </citation>
    <scope>NUCLEOTIDE SEQUENCE [LARGE SCALE GENOMIC DNA]</scope>
    <source>
        <strain evidence="5">JCM 18956</strain>
    </source>
</reference>
<dbReference type="EMBL" id="BAABLM010000005">
    <property type="protein sequence ID" value="GAA4681048.1"/>
    <property type="molecule type" value="Genomic_DNA"/>
</dbReference>
<dbReference type="InterPro" id="IPR016181">
    <property type="entry name" value="Acyl_CoA_acyltransferase"/>
</dbReference>
<evidence type="ECO:0000313" key="5">
    <source>
        <dbReference type="Proteomes" id="UP001501295"/>
    </source>
</evidence>
<name>A0ABP8W789_9MICO</name>
<gene>
    <name evidence="4" type="ORF">GCM10025780_27990</name>
</gene>
<accession>A0ABP8W789</accession>